<gene>
    <name evidence="4" type="ORF">Mth01_24820</name>
</gene>
<sequence length="157" mass="16992">MSKRVILALASAAVLSAVLPGVAGYVTAQFQALDRAREELARLRTQLRMMELTIEPAAAQRCRDGESAGRRHRQEENSMQVPTPPRTDSRPWQDAAYERTVGAPSTWSSLVGPTLMARSVPERPRPQPGGGPGCSMTGAYLAQLGFGASASRNCRER</sequence>
<organism evidence="4 5">
    <name type="scientific">Sphaerimonospora thailandensis</name>
    <dbReference type="NCBI Taxonomy" id="795644"/>
    <lineage>
        <taxon>Bacteria</taxon>
        <taxon>Bacillati</taxon>
        <taxon>Actinomycetota</taxon>
        <taxon>Actinomycetes</taxon>
        <taxon>Streptosporangiales</taxon>
        <taxon>Streptosporangiaceae</taxon>
        <taxon>Sphaerimonospora</taxon>
    </lineage>
</organism>
<feature type="region of interest" description="Disordered" evidence="2">
    <location>
        <begin position="58"/>
        <end position="137"/>
    </location>
</feature>
<accession>A0A8J3R8X6</accession>
<comment type="caution">
    <text evidence="4">The sequence shown here is derived from an EMBL/GenBank/DDBJ whole genome shotgun (WGS) entry which is preliminary data.</text>
</comment>
<dbReference type="Proteomes" id="UP000610966">
    <property type="component" value="Unassembled WGS sequence"/>
</dbReference>
<evidence type="ECO:0000256" key="3">
    <source>
        <dbReference type="SAM" id="SignalP"/>
    </source>
</evidence>
<dbReference type="EMBL" id="BOOG01000021">
    <property type="protein sequence ID" value="GIH70229.1"/>
    <property type="molecule type" value="Genomic_DNA"/>
</dbReference>
<evidence type="ECO:0000256" key="2">
    <source>
        <dbReference type="SAM" id="MobiDB-lite"/>
    </source>
</evidence>
<feature type="coiled-coil region" evidence="1">
    <location>
        <begin position="26"/>
        <end position="53"/>
    </location>
</feature>
<feature type="compositionally biased region" description="Basic and acidic residues" evidence="2">
    <location>
        <begin position="61"/>
        <end position="76"/>
    </location>
</feature>
<protein>
    <submittedName>
        <fullName evidence="4">Uncharacterized protein</fullName>
    </submittedName>
</protein>
<evidence type="ECO:0000313" key="4">
    <source>
        <dbReference type="EMBL" id="GIH70229.1"/>
    </source>
</evidence>
<feature type="chain" id="PRO_5039400305" evidence="3">
    <location>
        <begin position="24"/>
        <end position="157"/>
    </location>
</feature>
<keyword evidence="1" id="KW-0175">Coiled coil</keyword>
<proteinExistence type="predicted"/>
<keyword evidence="5" id="KW-1185">Reference proteome</keyword>
<evidence type="ECO:0000256" key="1">
    <source>
        <dbReference type="SAM" id="Coils"/>
    </source>
</evidence>
<dbReference type="AlphaFoldDB" id="A0A8J3R8X6"/>
<evidence type="ECO:0000313" key="5">
    <source>
        <dbReference type="Proteomes" id="UP000610966"/>
    </source>
</evidence>
<feature type="signal peptide" evidence="3">
    <location>
        <begin position="1"/>
        <end position="23"/>
    </location>
</feature>
<keyword evidence="3" id="KW-0732">Signal</keyword>
<reference evidence="4" key="1">
    <citation type="submission" date="2021-01" db="EMBL/GenBank/DDBJ databases">
        <title>Whole genome shotgun sequence of Sphaerimonospora thailandensis NBRC 107569.</title>
        <authorList>
            <person name="Komaki H."/>
            <person name="Tamura T."/>
        </authorList>
    </citation>
    <scope>NUCLEOTIDE SEQUENCE</scope>
    <source>
        <strain evidence="4">NBRC 107569</strain>
    </source>
</reference>
<dbReference type="RefSeq" id="WP_204015954.1">
    <property type="nucleotide sequence ID" value="NZ_BOOG01000021.1"/>
</dbReference>
<name>A0A8J3R8X6_9ACTN</name>